<dbReference type="PANTHER" id="PTHR22916:SF51">
    <property type="entry name" value="GLYCOSYLTRANSFERASE EPSH-RELATED"/>
    <property type="match status" value="1"/>
</dbReference>
<dbReference type="Gene3D" id="3.90.550.10">
    <property type="entry name" value="Spore Coat Polysaccharide Biosynthesis Protein SpsA, Chain A"/>
    <property type="match status" value="1"/>
</dbReference>
<dbReference type="GO" id="GO:0016757">
    <property type="term" value="F:glycosyltransferase activity"/>
    <property type="evidence" value="ECO:0007669"/>
    <property type="project" value="UniProtKB-KW"/>
</dbReference>
<gene>
    <name evidence="4" type="ORF">D4A47_05595</name>
</gene>
<evidence type="ECO:0000256" key="2">
    <source>
        <dbReference type="ARBA" id="ARBA00022679"/>
    </source>
</evidence>
<sequence length="340" mass="39405">MKLMTYVVPCYNSEAYMRNCISTLLASGGEELEIILVDDGSMDGTGRIADEYAARYPEIVRAIHQENGGHGEGVNQGIRNARGLYFKVVDSDDWLDVPSAKELLATIRRHLENGSPADLYICNYVYEHETQGSRVMRYRSTLPVGRIFGWSEIRSFKPWQYLLMHSLVYRTALLRECGLELPKHTFYVDNLFAYIPLPYVKTLCYLDLDLYRYYIGREDQSVNEAVMIRRIDQQLRVTRLMAQAYRGERLAAMDRRLVKYLLNYVTMMMTISSVLLTVDGSPEALEKRAALWSWLKAENPGWYSAIRYRSIATFVNLPGAFGRRLSVQNYRLARRIYKFN</sequence>
<dbReference type="SUPFAM" id="SSF53448">
    <property type="entry name" value="Nucleotide-diphospho-sugar transferases"/>
    <property type="match status" value="1"/>
</dbReference>
<evidence type="ECO:0000313" key="5">
    <source>
        <dbReference type="Proteomes" id="UP000276301"/>
    </source>
</evidence>
<dbReference type="Proteomes" id="UP000276301">
    <property type="component" value="Unassembled WGS sequence"/>
</dbReference>
<dbReference type="EMBL" id="RCHT01000006">
    <property type="protein sequence ID" value="RLL12446.1"/>
    <property type="molecule type" value="Genomic_DNA"/>
</dbReference>
<dbReference type="PANTHER" id="PTHR22916">
    <property type="entry name" value="GLYCOSYLTRANSFERASE"/>
    <property type="match status" value="1"/>
</dbReference>
<dbReference type="CDD" id="cd00761">
    <property type="entry name" value="Glyco_tranf_GTA_type"/>
    <property type="match status" value="1"/>
</dbReference>
<accession>A0A498CW34</accession>
<evidence type="ECO:0000313" key="4">
    <source>
        <dbReference type="EMBL" id="RLL12446.1"/>
    </source>
</evidence>
<name>A0A498CW34_9FIRM</name>
<evidence type="ECO:0000259" key="3">
    <source>
        <dbReference type="Pfam" id="PF00535"/>
    </source>
</evidence>
<reference evidence="4 5" key="1">
    <citation type="submission" date="2018-10" db="EMBL/GenBank/DDBJ databases">
        <title>Anaerotruncus faecis sp. nov., isolated from human feces.</title>
        <authorList>
            <person name="Wang Y.-J."/>
        </authorList>
    </citation>
    <scope>NUCLEOTIDE SEQUENCE [LARGE SCALE GENOMIC DNA]</scope>
    <source>
        <strain evidence="4 5">22A2-44</strain>
    </source>
</reference>
<dbReference type="Pfam" id="PF00535">
    <property type="entry name" value="Glycos_transf_2"/>
    <property type="match status" value="1"/>
</dbReference>
<comment type="caution">
    <text evidence="4">The sequence shown here is derived from an EMBL/GenBank/DDBJ whole genome shotgun (WGS) entry which is preliminary data.</text>
</comment>
<keyword evidence="2 4" id="KW-0808">Transferase</keyword>
<dbReference type="InterPro" id="IPR001173">
    <property type="entry name" value="Glyco_trans_2-like"/>
</dbReference>
<proteinExistence type="predicted"/>
<dbReference type="RefSeq" id="WP_121586516.1">
    <property type="nucleotide sequence ID" value="NZ_RCHT01000006.1"/>
</dbReference>
<organism evidence="4 5">
    <name type="scientific">Anaerotruncus massiliensis</name>
    <name type="common">ex Liu et al. 2021</name>
    <dbReference type="NCBI Taxonomy" id="2321404"/>
    <lineage>
        <taxon>Bacteria</taxon>
        <taxon>Bacillati</taxon>
        <taxon>Bacillota</taxon>
        <taxon>Clostridia</taxon>
        <taxon>Eubacteriales</taxon>
        <taxon>Oscillospiraceae</taxon>
        <taxon>Anaerotruncus</taxon>
    </lineage>
</organism>
<dbReference type="InterPro" id="IPR029044">
    <property type="entry name" value="Nucleotide-diphossugar_trans"/>
</dbReference>
<feature type="domain" description="Glycosyltransferase 2-like" evidence="3">
    <location>
        <begin position="7"/>
        <end position="135"/>
    </location>
</feature>
<keyword evidence="1" id="KW-0328">Glycosyltransferase</keyword>
<protein>
    <submittedName>
        <fullName evidence="4">Glycosyltransferase family 2 protein</fullName>
    </submittedName>
</protein>
<evidence type="ECO:0000256" key="1">
    <source>
        <dbReference type="ARBA" id="ARBA00022676"/>
    </source>
</evidence>
<dbReference type="AlphaFoldDB" id="A0A498CW34"/>
<keyword evidence="5" id="KW-1185">Reference proteome</keyword>